<dbReference type="InterPro" id="IPR011990">
    <property type="entry name" value="TPR-like_helical_dom_sf"/>
</dbReference>
<dbReference type="NCBIfam" id="TIGR00756">
    <property type="entry name" value="PPR"/>
    <property type="match status" value="4"/>
</dbReference>
<dbReference type="Pfam" id="PF13041">
    <property type="entry name" value="PPR_2"/>
    <property type="match status" value="3"/>
</dbReference>
<dbReference type="EMBL" id="KE344625">
    <property type="protein sequence ID" value="EXB72452.1"/>
    <property type="molecule type" value="Genomic_DNA"/>
</dbReference>
<organism evidence="3 4">
    <name type="scientific">Morus notabilis</name>
    <dbReference type="NCBI Taxonomy" id="981085"/>
    <lineage>
        <taxon>Eukaryota</taxon>
        <taxon>Viridiplantae</taxon>
        <taxon>Streptophyta</taxon>
        <taxon>Embryophyta</taxon>
        <taxon>Tracheophyta</taxon>
        <taxon>Spermatophyta</taxon>
        <taxon>Magnoliopsida</taxon>
        <taxon>eudicotyledons</taxon>
        <taxon>Gunneridae</taxon>
        <taxon>Pentapetalae</taxon>
        <taxon>rosids</taxon>
        <taxon>fabids</taxon>
        <taxon>Rosales</taxon>
        <taxon>Moraceae</taxon>
        <taxon>Moreae</taxon>
        <taxon>Morus</taxon>
    </lineage>
</organism>
<dbReference type="InterPro" id="IPR046960">
    <property type="entry name" value="PPR_At4g14850-like_plant"/>
</dbReference>
<dbReference type="GO" id="GO:0009451">
    <property type="term" value="P:RNA modification"/>
    <property type="evidence" value="ECO:0007669"/>
    <property type="project" value="InterPro"/>
</dbReference>
<evidence type="ECO:0000313" key="4">
    <source>
        <dbReference type="Proteomes" id="UP000030645"/>
    </source>
</evidence>
<reference evidence="4" key="1">
    <citation type="submission" date="2013-01" db="EMBL/GenBank/DDBJ databases">
        <title>Draft Genome Sequence of a Mulberry Tree, Morus notabilis C.K. Schneid.</title>
        <authorList>
            <person name="He N."/>
            <person name="Zhao S."/>
        </authorList>
    </citation>
    <scope>NUCLEOTIDE SEQUENCE</scope>
</reference>
<dbReference type="KEGG" id="mnt:21394708"/>
<dbReference type="PROSITE" id="PS51375">
    <property type="entry name" value="PPR"/>
    <property type="match status" value="7"/>
</dbReference>
<keyword evidence="4" id="KW-1185">Reference proteome</keyword>
<dbReference type="AlphaFoldDB" id="W9R5R8"/>
<evidence type="ECO:0000313" key="3">
    <source>
        <dbReference type="EMBL" id="EXB72452.1"/>
    </source>
</evidence>
<evidence type="ECO:0000256" key="2">
    <source>
        <dbReference type="PROSITE-ProRule" id="PRU00708"/>
    </source>
</evidence>
<dbReference type="Proteomes" id="UP000030645">
    <property type="component" value="Unassembled WGS sequence"/>
</dbReference>
<feature type="repeat" description="PPR" evidence="2">
    <location>
        <begin position="338"/>
        <end position="372"/>
    </location>
</feature>
<protein>
    <recommendedName>
        <fullName evidence="5">Pentatricopeptide repeat-containing protein</fullName>
    </recommendedName>
</protein>
<keyword evidence="1" id="KW-0677">Repeat</keyword>
<dbReference type="FunFam" id="1.25.40.10:FF:000090">
    <property type="entry name" value="Pentatricopeptide repeat-containing protein, chloroplastic"/>
    <property type="match status" value="1"/>
</dbReference>
<feature type="repeat" description="PPR" evidence="2">
    <location>
        <begin position="401"/>
        <end position="435"/>
    </location>
</feature>
<sequence>MSVKFQLLGTWKKYNRWRWKEKYFKPFSSLLSQASTPYHNDAFSTNVSMTRLCENGRLDIARKMFDEMPHRTVVSWNTMISGYSKRGRYNEALSLVSLMHCSNVRLNDTTFSNILSACGRSGRVGEGKEVHCLVLKSGAESYGRVGSALLYFYANCFRLEDAKRGFDELSGGNEMLWSVMLAGYVQCNMLSDAMKFFVKMPKRDVVAWTSLISGYAKSEEGCERALELFRWMRYDGEVVPNEFTFDCVIRACGRVGVLSEGKAVHGLVAKNGFEFEQSVCCALIEFYRSCGAIHCAKRVYDGLENSYVNATSSLIAGLVSMGRIQEAKMIFDRLKEKDSVSCNLMMKGYAMSGQVEESKRLFENMTHKTIISSNTMISVYSKSGEIGKALNLFEETKGKRDPVTWNTMISGYVQNYLHEEALKLYLTMRRLFVECTRSTFSVLFHACSCLGSLQLGQSLHSQLIKTLFESNVYVGTSLIDMYSKCGSITDAHKSFICISSLNVAAWTALINAYGHHGFGSMALLHFKRMLKLGSSPNAATFVVILCACRYAGLTDEGMRIFRTMRKDYGVNPTLEHYACVVDLLGRSGRLQEAAEFIKEMPVEPDAVVWGALLNACWFWMDMKLSEKVAEKMFTLEPKPLYAYIILSNIYGVLGKWGEKMTLWKRMGSLKVKKGLGCSWIELNNRVHVFSVEDKTHPHSCVIHSTLEHLTVNVNCIVQFDSISCQHCLLV</sequence>
<evidence type="ECO:0008006" key="5">
    <source>
        <dbReference type="Google" id="ProtNLM"/>
    </source>
</evidence>
<feature type="repeat" description="PPR" evidence="2">
    <location>
        <begin position="502"/>
        <end position="536"/>
    </location>
</feature>
<dbReference type="Pfam" id="PF20431">
    <property type="entry name" value="E_motif"/>
    <property type="match status" value="1"/>
</dbReference>
<dbReference type="Gene3D" id="1.25.40.10">
    <property type="entry name" value="Tetratricopeptide repeat domain"/>
    <property type="match status" value="6"/>
</dbReference>
<dbReference type="OrthoDB" id="1248375at2759"/>
<dbReference type="InterPro" id="IPR002885">
    <property type="entry name" value="PPR_rpt"/>
</dbReference>
<name>W9R5R8_9ROSA</name>
<dbReference type="GO" id="GO:0003723">
    <property type="term" value="F:RNA binding"/>
    <property type="evidence" value="ECO:0007669"/>
    <property type="project" value="InterPro"/>
</dbReference>
<accession>W9R5R8</accession>
<feature type="repeat" description="PPR" evidence="2">
    <location>
        <begin position="72"/>
        <end position="106"/>
    </location>
</feature>
<dbReference type="InterPro" id="IPR046848">
    <property type="entry name" value="E_motif"/>
</dbReference>
<dbReference type="Pfam" id="PF01535">
    <property type="entry name" value="PPR"/>
    <property type="match status" value="6"/>
</dbReference>
<dbReference type="PANTHER" id="PTHR47926">
    <property type="entry name" value="PENTATRICOPEPTIDE REPEAT-CONTAINING PROTEIN"/>
    <property type="match status" value="1"/>
</dbReference>
<gene>
    <name evidence="3" type="ORF">L484_011454</name>
</gene>
<feature type="repeat" description="PPR" evidence="2">
    <location>
        <begin position="204"/>
        <end position="239"/>
    </location>
</feature>
<evidence type="ECO:0000256" key="1">
    <source>
        <dbReference type="ARBA" id="ARBA00022737"/>
    </source>
</evidence>
<proteinExistence type="predicted"/>
<dbReference type="PANTHER" id="PTHR47926:SF347">
    <property type="entry name" value="PENTATRICOPEPTIDE REPEAT-CONTAINING PROTEIN"/>
    <property type="match status" value="1"/>
</dbReference>
<dbReference type="eggNOG" id="KOG4197">
    <property type="taxonomic scope" value="Eukaryota"/>
</dbReference>
<feature type="repeat" description="PPR" evidence="2">
    <location>
        <begin position="173"/>
        <end position="203"/>
    </location>
</feature>
<feature type="repeat" description="PPR" evidence="2">
    <location>
        <begin position="107"/>
        <end position="141"/>
    </location>
</feature>